<gene>
    <name evidence="3" type="ORF">QO034_03880</name>
</gene>
<proteinExistence type="predicted"/>
<dbReference type="EMBL" id="JASNJE010000003">
    <property type="protein sequence ID" value="MDK3072240.1"/>
    <property type="molecule type" value="Genomic_DNA"/>
</dbReference>
<keyword evidence="2" id="KW-1133">Transmembrane helix</keyword>
<protein>
    <submittedName>
        <fullName evidence="3">Uncharacterized protein</fullName>
    </submittedName>
</protein>
<dbReference type="RefSeq" id="WP_284484182.1">
    <property type="nucleotide sequence ID" value="NZ_JASNJE010000003.1"/>
</dbReference>
<evidence type="ECO:0000256" key="1">
    <source>
        <dbReference type="SAM" id="MobiDB-lite"/>
    </source>
</evidence>
<keyword evidence="2" id="KW-0472">Membrane</keyword>
<evidence type="ECO:0000256" key="2">
    <source>
        <dbReference type="SAM" id="Phobius"/>
    </source>
</evidence>
<organism evidence="3 4">
    <name type="scientific">Sedimentitalea xiamensis</name>
    <dbReference type="NCBI Taxonomy" id="3050037"/>
    <lineage>
        <taxon>Bacteria</taxon>
        <taxon>Pseudomonadati</taxon>
        <taxon>Pseudomonadota</taxon>
        <taxon>Alphaproteobacteria</taxon>
        <taxon>Rhodobacterales</taxon>
        <taxon>Paracoccaceae</taxon>
        <taxon>Sedimentitalea</taxon>
    </lineage>
</organism>
<feature type="transmembrane region" description="Helical" evidence="2">
    <location>
        <begin position="156"/>
        <end position="176"/>
    </location>
</feature>
<dbReference type="Proteomes" id="UP001227126">
    <property type="component" value="Unassembled WGS sequence"/>
</dbReference>
<evidence type="ECO:0000313" key="3">
    <source>
        <dbReference type="EMBL" id="MDK3072240.1"/>
    </source>
</evidence>
<keyword evidence="4" id="KW-1185">Reference proteome</keyword>
<sequence>MTGPVTVPANETGKLRLFALDMPAEQARALRDSGGIDGLLGVLQVDPAYVEIFLVKDLDGLGITGYLTEGCGIPQEQVAQDRTHLQALTGYVVLVFSRAFGGREVTLHPAAELELIATYSERPVDWSATPIPTDSARKRAGSPQSPRDRRSHARRIGGGIFAIFMVLIAAGLYLVLR</sequence>
<accession>A0ABT7FAX8</accession>
<comment type="caution">
    <text evidence="3">The sequence shown here is derived from an EMBL/GenBank/DDBJ whole genome shotgun (WGS) entry which is preliminary data.</text>
</comment>
<name>A0ABT7FAX8_9RHOB</name>
<reference evidence="3 4" key="1">
    <citation type="submission" date="2023-05" db="EMBL/GenBank/DDBJ databases">
        <title>Sedimentitalea sp. nov. JM2-8.</title>
        <authorList>
            <person name="Huang J."/>
        </authorList>
    </citation>
    <scope>NUCLEOTIDE SEQUENCE [LARGE SCALE GENOMIC DNA]</scope>
    <source>
        <strain evidence="3 4">JM2-8</strain>
    </source>
</reference>
<evidence type="ECO:0000313" key="4">
    <source>
        <dbReference type="Proteomes" id="UP001227126"/>
    </source>
</evidence>
<keyword evidence="2" id="KW-0812">Transmembrane</keyword>
<feature type="region of interest" description="Disordered" evidence="1">
    <location>
        <begin position="127"/>
        <end position="151"/>
    </location>
</feature>